<dbReference type="AlphaFoldDB" id="A0A211ZV10"/>
<dbReference type="Pfam" id="PF13561">
    <property type="entry name" value="adh_short_C2"/>
    <property type="match status" value="1"/>
</dbReference>
<sequence>MHERYFPPPDERPRARPRRRDVRTLRRSPAAGRVVPGRMAGKVVLVTEAASPIGRASALVLALQGAVVLVADKDPSAGVETAVMIRDAGGRVAFQCHDIGDGVSWRKVVEAAWSGFGALHVLVNAVGVPVLGHRADAAWADLGRERASGLLAVSLGLEHAIPAIARSGGGAVVNVALTDTHAGNPRFPYRPPGKGEITLLTRARALECVGARNGVRVNSIRPTAIDAPIISAGEPAAIARASLRMGHSGTPQDIAEGVLFLASDDARYVTGTELIIDGRLDPDDARQRR</sequence>
<keyword evidence="5" id="KW-1185">Reference proteome</keyword>
<evidence type="ECO:0000313" key="5">
    <source>
        <dbReference type="Proteomes" id="UP000196655"/>
    </source>
</evidence>
<dbReference type="GO" id="GO:0016491">
    <property type="term" value="F:oxidoreductase activity"/>
    <property type="evidence" value="ECO:0007669"/>
    <property type="project" value="UniProtKB-KW"/>
</dbReference>
<dbReference type="PRINTS" id="PR00081">
    <property type="entry name" value="GDHRDH"/>
</dbReference>
<protein>
    <recommendedName>
        <fullName evidence="6">SDR family oxidoreductase</fullName>
    </recommendedName>
</protein>
<dbReference type="STRING" id="1122125.GCA_000423185_06711"/>
<comment type="caution">
    <text evidence="4">The sequence shown here is derived from an EMBL/GenBank/DDBJ whole genome shotgun (WGS) entry which is preliminary data.</text>
</comment>
<evidence type="ECO:0008006" key="6">
    <source>
        <dbReference type="Google" id="ProtNLM"/>
    </source>
</evidence>
<evidence type="ECO:0000256" key="3">
    <source>
        <dbReference type="SAM" id="MobiDB-lite"/>
    </source>
</evidence>
<organism evidence="4 5">
    <name type="scientific">Inquilinus limosus</name>
    <dbReference type="NCBI Taxonomy" id="171674"/>
    <lineage>
        <taxon>Bacteria</taxon>
        <taxon>Pseudomonadati</taxon>
        <taxon>Pseudomonadota</taxon>
        <taxon>Alphaproteobacteria</taxon>
        <taxon>Rhodospirillales</taxon>
        <taxon>Rhodospirillaceae</taxon>
        <taxon>Inquilinus</taxon>
    </lineage>
</organism>
<reference evidence="5" key="1">
    <citation type="submission" date="2017-05" db="EMBL/GenBank/DDBJ databases">
        <authorList>
            <person name="Macchi M."/>
            <person name="Festa S."/>
            <person name="Coppotelli B.M."/>
            <person name="Morelli I.S."/>
        </authorList>
    </citation>
    <scope>NUCLEOTIDE SEQUENCE [LARGE SCALE GENOMIC DNA]</scope>
    <source>
        <strain evidence="5">I</strain>
    </source>
</reference>
<feature type="region of interest" description="Disordered" evidence="3">
    <location>
        <begin position="1"/>
        <end position="28"/>
    </location>
</feature>
<feature type="compositionally biased region" description="Basic and acidic residues" evidence="3">
    <location>
        <begin position="1"/>
        <end position="14"/>
    </location>
</feature>
<dbReference type="Gene3D" id="3.40.50.720">
    <property type="entry name" value="NAD(P)-binding Rossmann-like Domain"/>
    <property type="match status" value="1"/>
</dbReference>
<name>A0A211ZV10_9PROT</name>
<dbReference type="InterPro" id="IPR002347">
    <property type="entry name" value="SDR_fam"/>
</dbReference>
<dbReference type="SUPFAM" id="SSF51735">
    <property type="entry name" value="NAD(P)-binding Rossmann-fold domains"/>
    <property type="match status" value="1"/>
</dbReference>
<keyword evidence="2" id="KW-0560">Oxidoreductase</keyword>
<dbReference type="PANTHER" id="PTHR24321">
    <property type="entry name" value="DEHYDROGENASES, SHORT CHAIN"/>
    <property type="match status" value="1"/>
</dbReference>
<dbReference type="InterPro" id="IPR036291">
    <property type="entry name" value="NAD(P)-bd_dom_sf"/>
</dbReference>
<dbReference type="EMBL" id="NHON01000002">
    <property type="protein sequence ID" value="OWJ68897.1"/>
    <property type="molecule type" value="Genomic_DNA"/>
</dbReference>
<gene>
    <name evidence="4" type="ORF">BWR60_02080</name>
</gene>
<accession>A0A211ZV10</accession>
<dbReference type="Proteomes" id="UP000196655">
    <property type="component" value="Unassembled WGS sequence"/>
</dbReference>
<evidence type="ECO:0000256" key="2">
    <source>
        <dbReference type="ARBA" id="ARBA00023002"/>
    </source>
</evidence>
<evidence type="ECO:0000313" key="4">
    <source>
        <dbReference type="EMBL" id="OWJ68897.1"/>
    </source>
</evidence>
<dbReference type="PANTHER" id="PTHR24321:SF8">
    <property type="entry name" value="ESTRADIOL 17-BETA-DEHYDROGENASE 8-RELATED"/>
    <property type="match status" value="1"/>
</dbReference>
<comment type="similarity">
    <text evidence="1">Belongs to the short-chain dehydrogenases/reductases (SDR) family.</text>
</comment>
<evidence type="ECO:0000256" key="1">
    <source>
        <dbReference type="ARBA" id="ARBA00006484"/>
    </source>
</evidence>
<dbReference type="OrthoDB" id="7499742at2"/>
<proteinExistence type="inferred from homology"/>